<evidence type="ECO:0000313" key="2">
    <source>
        <dbReference type="EMBL" id="SDE23956.1"/>
    </source>
</evidence>
<sequence length="433" mass="48211">MFTTGKKSKIVSVFGRCLRMLLILGTIVICIEACSKDEEEIKKESPPIAKPPGEGNQGGGQDTIVAPADSLEADVIAQYLKLVNATKIPGQPPSGGDGAIWNNVKDSIYLMRGLPVGDRVRFLHDPAINVTGFYVYVPGASYYYDVPIVPEESTDSTDVVNIDAEFPVADFKDYPISFPLQLMPYVDGIPFSTFIEPVEIDDPNDPDEADVCNSILREAQNFTSHEKIWQWEFTIHLYNDEILQVKAPGRKVALNKNLGGCCNNLTGQSVLAGSGGGGCKKNNPAPNLTWVEFNPHDGRTDLRENLFIYDNGRFQTAGKLDEAAIIPSTRNFCDSTVTLAYNIFDFHHNGNHDFTPGTNTMNLTFDPYQGSGPVSFLNQNTYELQYTCHQLILTRKDGEGGEWGFVYKKYVDDKSNFELEWYDNRDNPYIVTH</sequence>
<gene>
    <name evidence="2" type="ORF">SAMN05421636_10471</name>
</gene>
<dbReference type="RefSeq" id="WP_139205121.1">
    <property type="nucleotide sequence ID" value="NZ_FNAO01000004.1"/>
</dbReference>
<accession>A0A1G7BC93</accession>
<reference evidence="2 3" key="1">
    <citation type="submission" date="2016-10" db="EMBL/GenBank/DDBJ databases">
        <authorList>
            <person name="de Groot N.N."/>
        </authorList>
    </citation>
    <scope>NUCLEOTIDE SEQUENCE [LARGE SCALE GENOMIC DNA]</scope>
    <source>
        <strain evidence="2 3">DSM 23421</strain>
    </source>
</reference>
<organism evidence="2 3">
    <name type="scientific">Pricia antarctica</name>
    <dbReference type="NCBI Taxonomy" id="641691"/>
    <lineage>
        <taxon>Bacteria</taxon>
        <taxon>Pseudomonadati</taxon>
        <taxon>Bacteroidota</taxon>
        <taxon>Flavobacteriia</taxon>
        <taxon>Flavobacteriales</taxon>
        <taxon>Flavobacteriaceae</taxon>
        <taxon>Pricia</taxon>
    </lineage>
</organism>
<protein>
    <submittedName>
        <fullName evidence="2">Uncharacterized protein</fullName>
    </submittedName>
</protein>
<proteinExistence type="predicted"/>
<name>A0A1G7BC93_9FLAO</name>
<feature type="region of interest" description="Disordered" evidence="1">
    <location>
        <begin position="41"/>
        <end position="60"/>
    </location>
</feature>
<dbReference type="Proteomes" id="UP000199109">
    <property type="component" value="Unassembled WGS sequence"/>
</dbReference>
<evidence type="ECO:0000313" key="3">
    <source>
        <dbReference type="Proteomes" id="UP000199109"/>
    </source>
</evidence>
<dbReference type="AlphaFoldDB" id="A0A1G7BC93"/>
<keyword evidence="3" id="KW-1185">Reference proteome</keyword>
<evidence type="ECO:0000256" key="1">
    <source>
        <dbReference type="SAM" id="MobiDB-lite"/>
    </source>
</evidence>
<dbReference type="EMBL" id="FNAO01000004">
    <property type="protein sequence ID" value="SDE23956.1"/>
    <property type="molecule type" value="Genomic_DNA"/>
</dbReference>